<comment type="caution">
    <text evidence="3">The sequence shown here is derived from an EMBL/GenBank/DDBJ whole genome shotgun (WGS) entry which is preliminary data.</text>
</comment>
<keyword evidence="3" id="KW-0378">Hydrolase</keyword>
<keyword evidence="4" id="KW-1185">Reference proteome</keyword>
<evidence type="ECO:0000313" key="4">
    <source>
        <dbReference type="Proteomes" id="UP001462640"/>
    </source>
</evidence>
<proteinExistence type="predicted"/>
<dbReference type="RefSeq" id="WP_347612626.1">
    <property type="nucleotide sequence ID" value="NZ_JBDPZC010000012.1"/>
</dbReference>
<organism evidence="3 4">
    <name type="scientific">Roseateles flavus</name>
    <dbReference type="NCBI Taxonomy" id="3149041"/>
    <lineage>
        <taxon>Bacteria</taxon>
        <taxon>Pseudomonadati</taxon>
        <taxon>Pseudomonadota</taxon>
        <taxon>Betaproteobacteria</taxon>
        <taxon>Burkholderiales</taxon>
        <taxon>Sphaerotilaceae</taxon>
        <taxon>Roseateles</taxon>
    </lineage>
</organism>
<dbReference type="Gene3D" id="3.90.220.20">
    <property type="entry name" value="DNA methylase specificity domains"/>
    <property type="match status" value="1"/>
</dbReference>
<keyword evidence="3" id="KW-0255">Endonuclease</keyword>
<evidence type="ECO:0000256" key="1">
    <source>
        <dbReference type="ARBA" id="ARBA00022747"/>
    </source>
</evidence>
<dbReference type="CDD" id="cd16961">
    <property type="entry name" value="RMtype1_S_TRD-CR_like"/>
    <property type="match status" value="1"/>
</dbReference>
<dbReference type="GO" id="GO:0004519">
    <property type="term" value="F:endonuclease activity"/>
    <property type="evidence" value="ECO:0007669"/>
    <property type="project" value="UniProtKB-KW"/>
</dbReference>
<dbReference type="EMBL" id="JBDPZC010000012">
    <property type="protein sequence ID" value="MEO3715279.1"/>
    <property type="molecule type" value="Genomic_DNA"/>
</dbReference>
<keyword evidence="3" id="KW-0540">Nuclease</keyword>
<keyword evidence="1" id="KW-0680">Restriction system</keyword>
<keyword evidence="2" id="KW-0238">DNA-binding</keyword>
<reference evidence="3 4" key="1">
    <citation type="submission" date="2024-05" db="EMBL/GenBank/DDBJ databases">
        <title>Roseateles sp. 2.12 16S ribosomal RNA gene Genome sequencing and assembly.</title>
        <authorList>
            <person name="Woo H."/>
        </authorList>
    </citation>
    <scope>NUCLEOTIDE SEQUENCE [LARGE SCALE GENOMIC DNA]</scope>
    <source>
        <strain evidence="3 4">2.12</strain>
    </source>
</reference>
<dbReference type="InterPro" id="IPR044946">
    <property type="entry name" value="Restrct_endonuc_typeI_TRD_sf"/>
</dbReference>
<evidence type="ECO:0000313" key="3">
    <source>
        <dbReference type="EMBL" id="MEO3715279.1"/>
    </source>
</evidence>
<protein>
    <submittedName>
        <fullName evidence="3">Restriction endonuclease subunit S</fullName>
    </submittedName>
</protein>
<dbReference type="Proteomes" id="UP001462640">
    <property type="component" value="Unassembled WGS sequence"/>
</dbReference>
<dbReference type="SUPFAM" id="SSF116734">
    <property type="entry name" value="DNA methylase specificity domain"/>
    <property type="match status" value="1"/>
</dbReference>
<gene>
    <name evidence="3" type="ORF">ABDJ40_21125</name>
</gene>
<accession>A0ABV0GJQ5</accession>
<name>A0ABV0GJQ5_9BURK</name>
<evidence type="ECO:0000256" key="2">
    <source>
        <dbReference type="ARBA" id="ARBA00023125"/>
    </source>
</evidence>
<sequence length="197" mass="21443">MNPVRTLNDLAEVHTAVVFRDQAPQEHPEGNVRALAIRDVLASTPVSWSELPQVVVAEKYRANCLQAGDVVIPSRGDYYRASLFTGADLPVLPVGQLNVIRPAVGLDAGYLVWFLNLPTTGAKLKQMLTGTSIKALTKTALQTLEVDVPDIGRQRHIAEIDELAGRIAAIRHRLTELDTIEVAQLADVLSHRGGDRA</sequence>